<dbReference type="KEGG" id="snep:Enr13x_51740"/>
<dbReference type="EMBL" id="CP037423">
    <property type="protein sequence ID" value="QDV45298.1"/>
    <property type="molecule type" value="Genomic_DNA"/>
</dbReference>
<proteinExistence type="predicted"/>
<gene>
    <name evidence="1" type="ORF">Enr13x_51740</name>
</gene>
<dbReference type="AlphaFoldDB" id="A0A518HWR3"/>
<name>A0A518HWR3_9BACT</name>
<protein>
    <submittedName>
        <fullName evidence="1">Uncharacterized protein</fullName>
    </submittedName>
</protein>
<sequence>MSLTIGGSAMAPVAPELSYLKTRVVQIRSTFGIWKQILNTADKGMPSDCFGKSAVWLGSVKLIFRCTLKIRQNLTAGCLSIGIGVRDLGVTCMR</sequence>
<dbReference type="Proteomes" id="UP000319004">
    <property type="component" value="Chromosome"/>
</dbReference>
<organism evidence="1 2">
    <name type="scientific">Stieleria neptunia</name>
    <dbReference type="NCBI Taxonomy" id="2527979"/>
    <lineage>
        <taxon>Bacteria</taxon>
        <taxon>Pseudomonadati</taxon>
        <taxon>Planctomycetota</taxon>
        <taxon>Planctomycetia</taxon>
        <taxon>Pirellulales</taxon>
        <taxon>Pirellulaceae</taxon>
        <taxon>Stieleria</taxon>
    </lineage>
</organism>
<accession>A0A518HWR3</accession>
<evidence type="ECO:0000313" key="2">
    <source>
        <dbReference type="Proteomes" id="UP000319004"/>
    </source>
</evidence>
<reference evidence="1 2" key="1">
    <citation type="submission" date="2019-03" db="EMBL/GenBank/DDBJ databases">
        <title>Deep-cultivation of Planctomycetes and their phenomic and genomic characterization uncovers novel biology.</title>
        <authorList>
            <person name="Wiegand S."/>
            <person name="Jogler M."/>
            <person name="Boedeker C."/>
            <person name="Pinto D."/>
            <person name="Vollmers J."/>
            <person name="Rivas-Marin E."/>
            <person name="Kohn T."/>
            <person name="Peeters S.H."/>
            <person name="Heuer A."/>
            <person name="Rast P."/>
            <person name="Oberbeckmann S."/>
            <person name="Bunk B."/>
            <person name="Jeske O."/>
            <person name="Meyerdierks A."/>
            <person name="Storesund J.E."/>
            <person name="Kallscheuer N."/>
            <person name="Luecker S."/>
            <person name="Lage O.M."/>
            <person name="Pohl T."/>
            <person name="Merkel B.J."/>
            <person name="Hornburger P."/>
            <person name="Mueller R.-W."/>
            <person name="Bruemmer F."/>
            <person name="Labrenz M."/>
            <person name="Spormann A.M."/>
            <person name="Op den Camp H."/>
            <person name="Overmann J."/>
            <person name="Amann R."/>
            <person name="Jetten M.S.M."/>
            <person name="Mascher T."/>
            <person name="Medema M.H."/>
            <person name="Devos D.P."/>
            <person name="Kaster A.-K."/>
            <person name="Ovreas L."/>
            <person name="Rohde M."/>
            <person name="Galperin M.Y."/>
            <person name="Jogler C."/>
        </authorList>
    </citation>
    <scope>NUCLEOTIDE SEQUENCE [LARGE SCALE GENOMIC DNA]</scope>
    <source>
        <strain evidence="1 2">Enr13</strain>
    </source>
</reference>
<evidence type="ECO:0000313" key="1">
    <source>
        <dbReference type="EMBL" id="QDV45298.1"/>
    </source>
</evidence>
<keyword evidence="2" id="KW-1185">Reference proteome</keyword>